<keyword evidence="5" id="KW-1185">Reference proteome</keyword>
<dbReference type="SMART" id="SM00448">
    <property type="entry name" value="REC"/>
    <property type="match status" value="1"/>
</dbReference>
<evidence type="ECO:0000313" key="5">
    <source>
        <dbReference type="Proteomes" id="UP001196870"/>
    </source>
</evidence>
<evidence type="ECO:0000256" key="2">
    <source>
        <dbReference type="PROSITE-ProRule" id="PRU00169"/>
    </source>
</evidence>
<evidence type="ECO:0000313" key="4">
    <source>
        <dbReference type="EMBL" id="MBR0663876.1"/>
    </source>
</evidence>
<dbReference type="InterPro" id="IPR050595">
    <property type="entry name" value="Bact_response_regulator"/>
</dbReference>
<reference evidence="5" key="1">
    <citation type="journal article" date="2021" name="Syst. Appl. Microbiol.">
        <title>Roseomonas hellenica sp. nov., isolated from roots of wild-growing Alkanna tinctoria.</title>
        <authorList>
            <person name="Rat A."/>
            <person name="Naranjo H.D."/>
            <person name="Lebbe L."/>
            <person name="Cnockaert M."/>
            <person name="Krigas N."/>
            <person name="Grigoriadou K."/>
            <person name="Maloupa E."/>
            <person name="Willems A."/>
        </authorList>
    </citation>
    <scope>NUCLEOTIDE SEQUENCE [LARGE SCALE GENOMIC DNA]</scope>
    <source>
        <strain evidence="5">LMG 31523</strain>
    </source>
</reference>
<dbReference type="EMBL" id="JAAGBB010000005">
    <property type="protein sequence ID" value="MBR0663876.1"/>
    <property type="molecule type" value="Genomic_DNA"/>
</dbReference>
<evidence type="ECO:0000256" key="1">
    <source>
        <dbReference type="ARBA" id="ARBA00022553"/>
    </source>
</evidence>
<feature type="domain" description="Response regulatory" evidence="3">
    <location>
        <begin position="13"/>
        <end position="130"/>
    </location>
</feature>
<dbReference type="PANTHER" id="PTHR44591">
    <property type="entry name" value="STRESS RESPONSE REGULATOR PROTEIN 1"/>
    <property type="match status" value="1"/>
</dbReference>
<dbReference type="Gene3D" id="3.40.50.2300">
    <property type="match status" value="1"/>
</dbReference>
<comment type="caution">
    <text evidence="4">The sequence shown here is derived from an EMBL/GenBank/DDBJ whole genome shotgun (WGS) entry which is preliminary data.</text>
</comment>
<dbReference type="Pfam" id="PF00072">
    <property type="entry name" value="Response_reg"/>
    <property type="match status" value="1"/>
</dbReference>
<dbReference type="SUPFAM" id="SSF52172">
    <property type="entry name" value="CheY-like"/>
    <property type="match status" value="1"/>
</dbReference>
<protein>
    <submittedName>
        <fullName evidence="4">Response regulator</fullName>
    </submittedName>
</protein>
<dbReference type="PANTHER" id="PTHR44591:SF3">
    <property type="entry name" value="RESPONSE REGULATORY DOMAIN-CONTAINING PROTEIN"/>
    <property type="match status" value="1"/>
</dbReference>
<dbReference type="RefSeq" id="WP_211851465.1">
    <property type="nucleotide sequence ID" value="NZ_JAAGBB010000005.1"/>
</dbReference>
<accession>A0ABS5EU99</accession>
<organism evidence="4 5">
    <name type="scientific">Plastoroseomonas hellenica</name>
    <dbReference type="NCBI Taxonomy" id="2687306"/>
    <lineage>
        <taxon>Bacteria</taxon>
        <taxon>Pseudomonadati</taxon>
        <taxon>Pseudomonadota</taxon>
        <taxon>Alphaproteobacteria</taxon>
        <taxon>Acetobacterales</taxon>
        <taxon>Acetobacteraceae</taxon>
        <taxon>Plastoroseomonas</taxon>
    </lineage>
</organism>
<dbReference type="Proteomes" id="UP001196870">
    <property type="component" value="Unassembled WGS sequence"/>
</dbReference>
<dbReference type="InterPro" id="IPR011006">
    <property type="entry name" value="CheY-like_superfamily"/>
</dbReference>
<dbReference type="InterPro" id="IPR001789">
    <property type="entry name" value="Sig_transdc_resp-reg_receiver"/>
</dbReference>
<dbReference type="CDD" id="cd00156">
    <property type="entry name" value="REC"/>
    <property type="match status" value="1"/>
</dbReference>
<dbReference type="PROSITE" id="PS50110">
    <property type="entry name" value="RESPONSE_REGULATORY"/>
    <property type="match status" value="1"/>
</dbReference>
<feature type="modified residue" description="4-aspartylphosphate" evidence="2">
    <location>
        <position position="63"/>
    </location>
</feature>
<gene>
    <name evidence="4" type="ORF">GXW71_05835</name>
</gene>
<keyword evidence="1 2" id="KW-0597">Phosphoprotein</keyword>
<proteinExistence type="predicted"/>
<sequence length="314" mass="33695">MSSDHTTGFSRVTILMLDGDPAMRAAVRTILREAGCKEILQTGNGQDALDLLSQRRIDLVLCDCQAAPMDGMTFLRRLRARPDGAAIPVIILTASRDQRDAWEAQQLKAAAWLLKPVLPKALTGHVASALGMAPPRLGDDALASLAESYEARLPQEIALLEAAATTLLGGGPLLKAQIETLLQHLHVVRKQSGALGYPLVSDIAGFAHDVLRLVEQQPEAGAPHQTEVVTLVSVCVASMKLVAERKLRGAGDAAGEKLRIRLGASAQALQARLAAAAETLDAKARQARDDRVARRATVEANSWLLKRRIELDTK</sequence>
<name>A0ABS5EU99_9PROT</name>
<evidence type="ECO:0000259" key="3">
    <source>
        <dbReference type="PROSITE" id="PS50110"/>
    </source>
</evidence>